<reference evidence="1 2" key="1">
    <citation type="journal article" date="2010" name="Nature">
        <title>Genome sequence of the palaeopolyploid soybean.</title>
        <authorList>
            <person name="Schmutz J."/>
            <person name="Cannon S.B."/>
            <person name="Schlueter J."/>
            <person name="Ma J."/>
            <person name="Mitros T."/>
            <person name="Nelson W."/>
            <person name="Hyten D.L."/>
            <person name="Song Q."/>
            <person name="Thelen J.J."/>
            <person name="Cheng J."/>
            <person name="Xu D."/>
            <person name="Hellsten U."/>
            <person name="May G.D."/>
            <person name="Yu Y."/>
            <person name="Sakurai T."/>
            <person name="Umezawa T."/>
            <person name="Bhattacharyya M.K."/>
            <person name="Sandhu D."/>
            <person name="Valliyodan B."/>
            <person name="Lindquist E."/>
            <person name="Peto M."/>
            <person name="Grant D."/>
            <person name="Shu S."/>
            <person name="Goodstein D."/>
            <person name="Barry K."/>
            <person name="Futrell-Griggs M."/>
            <person name="Abernathy B."/>
            <person name="Du J."/>
            <person name="Tian Z."/>
            <person name="Zhu L."/>
            <person name="Gill N."/>
            <person name="Joshi T."/>
            <person name="Libault M."/>
            <person name="Sethuraman A."/>
            <person name="Zhang X.-C."/>
            <person name="Shinozaki K."/>
            <person name="Nguyen H.T."/>
            <person name="Wing R.A."/>
            <person name="Cregan P."/>
            <person name="Specht J."/>
            <person name="Grimwood J."/>
            <person name="Rokhsar D."/>
            <person name="Stacey G."/>
            <person name="Shoemaker R.C."/>
            <person name="Jackson S.A."/>
        </authorList>
    </citation>
    <scope>NUCLEOTIDE SEQUENCE</scope>
    <source>
        <strain evidence="2">cv. Williams 82</strain>
        <tissue evidence="1">Callus</tissue>
    </source>
</reference>
<name>A0A0R0IE96_SOYBN</name>
<evidence type="ECO:0000313" key="3">
    <source>
        <dbReference type="Proteomes" id="UP000008827"/>
    </source>
</evidence>
<organism evidence="1">
    <name type="scientific">Glycine max</name>
    <name type="common">Soybean</name>
    <name type="synonym">Glycine hispida</name>
    <dbReference type="NCBI Taxonomy" id="3847"/>
    <lineage>
        <taxon>Eukaryota</taxon>
        <taxon>Viridiplantae</taxon>
        <taxon>Streptophyta</taxon>
        <taxon>Embryophyta</taxon>
        <taxon>Tracheophyta</taxon>
        <taxon>Spermatophyta</taxon>
        <taxon>Magnoliopsida</taxon>
        <taxon>eudicotyledons</taxon>
        <taxon>Gunneridae</taxon>
        <taxon>Pentapetalae</taxon>
        <taxon>rosids</taxon>
        <taxon>fabids</taxon>
        <taxon>Fabales</taxon>
        <taxon>Fabaceae</taxon>
        <taxon>Papilionoideae</taxon>
        <taxon>50 kb inversion clade</taxon>
        <taxon>NPAAA clade</taxon>
        <taxon>indigoferoid/millettioid clade</taxon>
        <taxon>Phaseoleae</taxon>
        <taxon>Glycine</taxon>
        <taxon>Glycine subgen. Soja</taxon>
    </lineage>
</organism>
<reference evidence="1" key="3">
    <citation type="submission" date="2018-07" db="EMBL/GenBank/DDBJ databases">
        <title>WGS assembly of Glycine max.</title>
        <authorList>
            <person name="Schmutz J."/>
            <person name="Cannon S."/>
            <person name="Schlueter J."/>
            <person name="Ma J."/>
            <person name="Mitros T."/>
            <person name="Nelson W."/>
            <person name="Hyten D."/>
            <person name="Song Q."/>
            <person name="Thelen J."/>
            <person name="Cheng J."/>
            <person name="Xu D."/>
            <person name="Hellsten U."/>
            <person name="May G."/>
            <person name="Yu Y."/>
            <person name="Sakurai T."/>
            <person name="Umezawa T."/>
            <person name="Bhattacharyya M."/>
            <person name="Sandhu D."/>
            <person name="Valliyodan B."/>
            <person name="Lindquist E."/>
            <person name="Peto M."/>
            <person name="Grant D."/>
            <person name="Shu S."/>
            <person name="Goodstein D."/>
            <person name="Barry K."/>
            <person name="Futrell-Griggs M."/>
            <person name="Abernathy B."/>
            <person name="Du J."/>
            <person name="Tian Z."/>
            <person name="Zhu L."/>
            <person name="Gill N."/>
            <person name="Joshi T."/>
            <person name="Libault M."/>
            <person name="Sethuraman A."/>
            <person name="Zhang X."/>
            <person name="Shinozaki K."/>
            <person name="Nguyen H."/>
            <person name="Wing R."/>
            <person name="Cregan P."/>
            <person name="Specht J."/>
            <person name="Grimwood J."/>
            <person name="Rokhsar D."/>
            <person name="Stacey G."/>
            <person name="Shoemaker R."/>
            <person name="Jackson S."/>
        </authorList>
    </citation>
    <scope>NUCLEOTIDE SEQUENCE</scope>
    <source>
        <tissue evidence="1">Callus</tissue>
    </source>
</reference>
<accession>A0A0R0IE96</accession>
<protein>
    <submittedName>
        <fullName evidence="1 2">Uncharacterized protein</fullName>
    </submittedName>
</protein>
<dbReference type="EnsemblPlants" id="KRH37604">
    <property type="protein sequence ID" value="KRH37604"/>
    <property type="gene ID" value="GLYMA_09G077300"/>
</dbReference>
<dbReference type="EMBL" id="CM000842">
    <property type="protein sequence ID" value="KRH37604.1"/>
    <property type="molecule type" value="Genomic_DNA"/>
</dbReference>
<keyword evidence="3" id="KW-1185">Reference proteome</keyword>
<evidence type="ECO:0000313" key="2">
    <source>
        <dbReference type="EnsemblPlants" id="KRH37604"/>
    </source>
</evidence>
<dbReference type="AlphaFoldDB" id="A0A0R0IE96"/>
<evidence type="ECO:0000313" key="1">
    <source>
        <dbReference type="EMBL" id="KRH37604.1"/>
    </source>
</evidence>
<dbReference type="InParanoid" id="A0A0R0IE96"/>
<proteinExistence type="predicted"/>
<dbReference type="Gramene" id="KRH37604">
    <property type="protein sequence ID" value="KRH37604"/>
    <property type="gene ID" value="GLYMA_09G077300"/>
</dbReference>
<gene>
    <name evidence="1" type="ORF">GLYMA_09G077300</name>
</gene>
<sequence>MVTLLLLESLEPRTTFWKLKVSEALGLLLATQWLYTSAMHQVVFETVCKHIMSYFPSFQVKFVRRQANIVVSLEKPVTVVASPTIYHRIPTCIVKFLTNEKL</sequence>
<reference evidence="2" key="2">
    <citation type="submission" date="2018-02" db="UniProtKB">
        <authorList>
            <consortium name="EnsemblPlants"/>
        </authorList>
    </citation>
    <scope>IDENTIFICATION</scope>
    <source>
        <strain evidence="2">Williams 82</strain>
    </source>
</reference>
<dbReference type="Proteomes" id="UP000008827">
    <property type="component" value="Chromosome 9"/>
</dbReference>